<evidence type="ECO:0000313" key="4">
    <source>
        <dbReference type="Proteomes" id="UP001052739"/>
    </source>
</evidence>
<evidence type="ECO:0000313" key="3">
    <source>
        <dbReference type="EMBL" id="GHI25131.1"/>
    </source>
</evidence>
<dbReference type="RefSeq" id="WP_190221384.1">
    <property type="nucleotide sequence ID" value="NZ_BNBS01000001.1"/>
</dbReference>
<protein>
    <submittedName>
        <fullName evidence="3">Uncharacterized protein</fullName>
    </submittedName>
</protein>
<reference evidence="3" key="1">
    <citation type="submission" date="2024-05" db="EMBL/GenBank/DDBJ databases">
        <title>Whole genome shotgun sequence of Streptomyces hydrogenans NBRC 13475.</title>
        <authorList>
            <person name="Komaki H."/>
            <person name="Tamura T."/>
        </authorList>
    </citation>
    <scope>NUCLEOTIDE SEQUENCE</scope>
    <source>
        <strain evidence="3">NBRC 13475</strain>
    </source>
</reference>
<gene>
    <name evidence="3" type="ORF">Shyd_65020</name>
</gene>
<keyword evidence="4" id="KW-1185">Reference proteome</keyword>
<name>A0ABQ3PJD5_9ACTN</name>
<accession>A0ABQ3PJD5</accession>
<proteinExistence type="predicted"/>
<dbReference type="Proteomes" id="UP001052739">
    <property type="component" value="Unassembled WGS sequence"/>
</dbReference>
<dbReference type="Pfam" id="PF25283">
    <property type="entry name" value="DUF7873"/>
    <property type="match status" value="1"/>
</dbReference>
<keyword evidence="1" id="KW-0175">Coiled coil</keyword>
<dbReference type="EMBL" id="BNDW01000068">
    <property type="protein sequence ID" value="GHI25131.1"/>
    <property type="molecule type" value="Genomic_DNA"/>
</dbReference>
<organism evidence="3 4">
    <name type="scientific">Streptomyces hydrogenans</name>
    <dbReference type="NCBI Taxonomy" id="1873719"/>
    <lineage>
        <taxon>Bacteria</taxon>
        <taxon>Bacillati</taxon>
        <taxon>Actinomycetota</taxon>
        <taxon>Actinomycetes</taxon>
        <taxon>Kitasatosporales</taxon>
        <taxon>Streptomycetaceae</taxon>
        <taxon>Streptomyces</taxon>
    </lineage>
</organism>
<evidence type="ECO:0000256" key="2">
    <source>
        <dbReference type="SAM" id="MobiDB-lite"/>
    </source>
</evidence>
<comment type="caution">
    <text evidence="3">The sequence shown here is derived from an EMBL/GenBank/DDBJ whole genome shotgun (WGS) entry which is preliminary data.</text>
</comment>
<evidence type="ECO:0000256" key="1">
    <source>
        <dbReference type="SAM" id="Coils"/>
    </source>
</evidence>
<feature type="coiled-coil region" evidence="1">
    <location>
        <begin position="202"/>
        <end position="229"/>
    </location>
</feature>
<sequence>MPKLNQIVAVEKGLKSRTATAVTKIYHDLQKPALFAGLSRKYTPIDDDGEKFPPESTLVQKNVDESLRTAASELTQLFDTVATKEEGNRHATADVVVDGTVVVPGASVPLLLFLEKQLADIRTVISKVPTLDPSESWSPDDTSGGHRTEPVQTTRTRKVPRTLVKYEATERHPAQTEVYMVDEMVGHWATTKFSGALSPARRDVLAARVDALSDAVKKAREEANSTEVNQVHVGEAVFQYLLR</sequence>
<dbReference type="InterPro" id="IPR057195">
    <property type="entry name" value="DUF7873"/>
</dbReference>
<feature type="region of interest" description="Disordered" evidence="2">
    <location>
        <begin position="131"/>
        <end position="156"/>
    </location>
</feature>